<organism evidence="3 4">
    <name type="scientific">Magallana gigas</name>
    <name type="common">Pacific oyster</name>
    <name type="synonym">Crassostrea gigas</name>
    <dbReference type="NCBI Taxonomy" id="29159"/>
    <lineage>
        <taxon>Eukaryota</taxon>
        <taxon>Metazoa</taxon>
        <taxon>Spiralia</taxon>
        <taxon>Lophotrochozoa</taxon>
        <taxon>Mollusca</taxon>
        <taxon>Bivalvia</taxon>
        <taxon>Autobranchia</taxon>
        <taxon>Pteriomorphia</taxon>
        <taxon>Ostreida</taxon>
        <taxon>Ostreoidea</taxon>
        <taxon>Ostreidae</taxon>
        <taxon>Magallana</taxon>
    </lineage>
</organism>
<keyword evidence="2" id="KW-0732">Signal</keyword>
<proteinExistence type="predicted"/>
<feature type="transmembrane region" description="Helical" evidence="1">
    <location>
        <begin position="170"/>
        <end position="195"/>
    </location>
</feature>
<name>A0A8W8JBM6_MAGGI</name>
<evidence type="ECO:0000256" key="1">
    <source>
        <dbReference type="SAM" id="Phobius"/>
    </source>
</evidence>
<keyword evidence="1" id="KW-0812">Transmembrane</keyword>
<reference evidence="3" key="1">
    <citation type="submission" date="2022-08" db="UniProtKB">
        <authorList>
            <consortium name="EnsemblMetazoa"/>
        </authorList>
    </citation>
    <scope>IDENTIFICATION</scope>
    <source>
        <strain evidence="3">05x7-T-G4-1.051#20</strain>
    </source>
</reference>
<dbReference type="AlphaFoldDB" id="A0A8W8JBM6"/>
<keyword evidence="1" id="KW-0472">Membrane</keyword>
<keyword evidence="1" id="KW-1133">Transmembrane helix</keyword>
<dbReference type="EnsemblMetazoa" id="G18363.1">
    <property type="protein sequence ID" value="G18363.1:cds"/>
    <property type="gene ID" value="G18363"/>
</dbReference>
<dbReference type="Proteomes" id="UP000005408">
    <property type="component" value="Unassembled WGS sequence"/>
</dbReference>
<accession>A0A8W8JBM6</accession>
<evidence type="ECO:0000313" key="3">
    <source>
        <dbReference type="EnsemblMetazoa" id="G18363.1:cds"/>
    </source>
</evidence>
<keyword evidence="4" id="KW-1185">Reference proteome</keyword>
<feature type="chain" id="PRO_5036451890" description="CUB domain-containing protein" evidence="2">
    <location>
        <begin position="20"/>
        <end position="354"/>
    </location>
</feature>
<evidence type="ECO:0008006" key="5">
    <source>
        <dbReference type="Google" id="ProtNLM"/>
    </source>
</evidence>
<evidence type="ECO:0000313" key="4">
    <source>
        <dbReference type="Proteomes" id="UP000005408"/>
    </source>
</evidence>
<feature type="signal peptide" evidence="2">
    <location>
        <begin position="1"/>
        <end position="19"/>
    </location>
</feature>
<sequence length="354" mass="39394">MKTLFCAVLICMSFSMAKGQCLDDNNFRSVSSCDGSVRSGSYVFVDINKIGRPCTCTVHSLFVGELLVTSYKVTTQLCYTRVKVNNTVVFYCNQTISSTFKVGVNDKLIVRTEYMAGNNKDSFKQCVGLRENGGRGGNLSVTCGALPSEVTTPTFYITTTSSTITYSSTLHVIALSAAGGIVLFVFLVVCSFIMFRRRNRKNKAVYPDVQVTLSYKVFDSSNELPDNPLYNTCHTEEEVDLHVTSEQNQEITSPQQKALNTMRRIDPDYDVPSNNKPIDQYASSKSSYEVLNTGSIKRDLSPTPLYAVPNNRFINRGLSPTPIYAVPQKNPERLPEVKDGNVNNQYYSMAQNPF</sequence>
<protein>
    <recommendedName>
        <fullName evidence="5">CUB domain-containing protein</fullName>
    </recommendedName>
</protein>
<evidence type="ECO:0000256" key="2">
    <source>
        <dbReference type="SAM" id="SignalP"/>
    </source>
</evidence>